<feature type="domain" description="DUF4185" evidence="2">
    <location>
        <begin position="60"/>
        <end position="380"/>
    </location>
</feature>
<protein>
    <submittedName>
        <fullName evidence="3">DUF4185 domain-containing protein</fullName>
    </submittedName>
</protein>
<keyword evidence="1" id="KW-1133">Transmembrane helix</keyword>
<proteinExistence type="predicted"/>
<dbReference type="Pfam" id="PF13810">
    <property type="entry name" value="DUF4185"/>
    <property type="match status" value="1"/>
</dbReference>
<dbReference type="InterPro" id="IPR025442">
    <property type="entry name" value="DUF4185"/>
</dbReference>
<reference evidence="3" key="1">
    <citation type="submission" date="2022-11" db="EMBL/GenBank/DDBJ databases">
        <authorList>
            <person name="Graham C."/>
            <person name="Newman J.D."/>
        </authorList>
    </citation>
    <scope>NUCLEOTIDE SEQUENCE</scope>
    <source>
        <strain evidence="3">DSM 19486</strain>
    </source>
</reference>
<evidence type="ECO:0000313" key="4">
    <source>
        <dbReference type="Proteomes" id="UP001142592"/>
    </source>
</evidence>
<accession>A0A9X3DGE3</accession>
<keyword evidence="1" id="KW-0812">Transmembrane</keyword>
<dbReference type="RefSeq" id="WP_010601750.1">
    <property type="nucleotide sequence ID" value="NZ_JAPJUH010000003.1"/>
</dbReference>
<dbReference type="Proteomes" id="UP001142592">
    <property type="component" value="Unassembled WGS sequence"/>
</dbReference>
<name>A0A9X3DGE3_9SPHI</name>
<sequence length="386" mass="43399">MKNNQPLQLLKPFILFTGLYLGLSFISLAQVAQPKGLQLSNVTKVARLTGTPLETENLPSPNNTADAYDVGGTDLGIFWQMKGSKVGIFFGDTHGREFVAEKGGKGGGNGANWRSNVLAFSSDDHLEDGITIDSMALDQNGSAREICAGGKTNPQKYNTSIPTAAIRVNNTDYVHYMNIYDWAGRNGRWLTNFSSLYASTDDGKTWMRKNEVTFKGDSKFSQVCYAKKDGYVFMIGSLSGRGGPGYLARIKEKDMLNLSRYEYWNGNTNQWEKGDESKATVVIPGPIGEASLIFHKKYKKWIIAYSYDSAYDPSAKRKFHALAYRDAKEINGKWSDLKILADVNQFKGLYCPYIYPLRNNEDQLYFTMSQWELYNVYLMKADIELK</sequence>
<keyword evidence="1" id="KW-0472">Membrane</keyword>
<feature type="transmembrane region" description="Helical" evidence="1">
    <location>
        <begin position="12"/>
        <end position="32"/>
    </location>
</feature>
<dbReference type="EMBL" id="JAPJUH010000003">
    <property type="protein sequence ID" value="MCX3265551.1"/>
    <property type="molecule type" value="Genomic_DNA"/>
</dbReference>
<evidence type="ECO:0000259" key="2">
    <source>
        <dbReference type="Pfam" id="PF13810"/>
    </source>
</evidence>
<evidence type="ECO:0000256" key="1">
    <source>
        <dbReference type="SAM" id="Phobius"/>
    </source>
</evidence>
<keyword evidence="4" id="KW-1185">Reference proteome</keyword>
<comment type="caution">
    <text evidence="3">The sequence shown here is derived from an EMBL/GenBank/DDBJ whole genome shotgun (WGS) entry which is preliminary data.</text>
</comment>
<dbReference type="AlphaFoldDB" id="A0A9X3DGE3"/>
<gene>
    <name evidence="3" type="ORF">OQZ29_12390</name>
</gene>
<organism evidence="3 4">
    <name type="scientific">Pedobacter agri</name>
    <dbReference type="NCBI Taxonomy" id="454586"/>
    <lineage>
        <taxon>Bacteria</taxon>
        <taxon>Pseudomonadati</taxon>
        <taxon>Bacteroidota</taxon>
        <taxon>Sphingobacteriia</taxon>
        <taxon>Sphingobacteriales</taxon>
        <taxon>Sphingobacteriaceae</taxon>
        <taxon>Pedobacter</taxon>
    </lineage>
</organism>
<evidence type="ECO:0000313" key="3">
    <source>
        <dbReference type="EMBL" id="MCX3265551.1"/>
    </source>
</evidence>